<dbReference type="GO" id="GO:0022857">
    <property type="term" value="F:transmembrane transporter activity"/>
    <property type="evidence" value="ECO:0007669"/>
    <property type="project" value="UniProtKB-UniRule"/>
</dbReference>
<reference evidence="9" key="1">
    <citation type="submission" date="2025-08" db="UniProtKB">
        <authorList>
            <consortium name="RefSeq"/>
        </authorList>
    </citation>
    <scope>IDENTIFICATION</scope>
    <source>
        <tissue evidence="9">Total insect</tissue>
    </source>
</reference>
<evidence type="ECO:0000256" key="4">
    <source>
        <dbReference type="ARBA" id="ARBA00022989"/>
    </source>
</evidence>
<evidence type="ECO:0000256" key="5">
    <source>
        <dbReference type="ARBA" id="ARBA00023136"/>
    </source>
</evidence>
<sequence length="610" mass="68479">MGACCSSDERVEPTPGSPDSTELQESGRKGSASKFHGPVKKRSCTDVIFLILFGAFVIVLVGLLGYCVHNGDLYRIINGYDNCGNVCGRTNKPSTNNDPKFSCLGANKTSDKYLLISAAGLAVVKPKDVKRECVSSCTRSGYRAFLNRCIPETSDTVVNSFFSKTGLKDFLAEVSEDLHLCWQEILYLCLIAFALSIVLLFLFRFVVGFVVWIVLIGVVTVSVCGTVYLWVRYKLVRDELKSKPDYSQSEIGQRKHYSLLAYAIVATIATVVIMLVVLVMRKRIQLVVQLFREAGKAVASMPVLLLQPVLTFASLAVVVALWLHFSLWIETSGFLTPRGEDNLYYKKDTVIKVTRWYNLFAMFWFTQFIVSCQHMVIAGAVTTWFFTRNKDHLDAPISTSFYNLVRYHLGSVAFGSLLIAMVQMIRTVFAWLQEKLKGSENDCTKCLFKTCQCCLYCFEKILKYLTRNAFIEIAMYGHNFCRAGEQAFKMLSSNALRVIAINSVGDFVLWLGKALVVIATVLIGVEMLQAKEGIQHIWVPLGLAGLFAFLVSHCFLTVYEMVIDTIFMCFCEDCEQNDGMSKPYYMSKDLMEFVEDSKKALSVGDAKHDN</sequence>
<keyword evidence="8" id="KW-1185">Reference proteome</keyword>
<feature type="transmembrane region" description="Helical" evidence="6">
    <location>
        <begin position="537"/>
        <end position="559"/>
    </location>
</feature>
<feature type="transmembrane region" description="Helical" evidence="6">
    <location>
        <begin position="185"/>
        <end position="203"/>
    </location>
</feature>
<dbReference type="InterPro" id="IPR007603">
    <property type="entry name" value="Choline_transptr-like"/>
</dbReference>
<dbReference type="PANTHER" id="PTHR12385:SF96">
    <property type="entry name" value="CHOLINE TRANSPORTER-LIKE PROTEIN"/>
    <property type="match status" value="1"/>
</dbReference>
<evidence type="ECO:0000256" key="2">
    <source>
        <dbReference type="ARBA" id="ARBA00007168"/>
    </source>
</evidence>
<feature type="transmembrane region" description="Helical" evidence="6">
    <location>
        <begin position="47"/>
        <end position="68"/>
    </location>
</feature>
<dbReference type="AlphaFoldDB" id="A0A6P8YHG8"/>
<protein>
    <recommendedName>
        <fullName evidence="6">Choline transporter-like protein</fullName>
    </recommendedName>
</protein>
<feature type="transmembrane region" description="Helical" evidence="6">
    <location>
        <begin position="356"/>
        <end position="387"/>
    </location>
</feature>
<dbReference type="Proteomes" id="UP000515158">
    <property type="component" value="Unplaced"/>
</dbReference>
<name>A0A6P8YHG8_THRPL</name>
<evidence type="ECO:0000313" key="8">
    <source>
        <dbReference type="Proteomes" id="UP000515158"/>
    </source>
</evidence>
<dbReference type="RefSeq" id="XP_034239218.1">
    <property type="nucleotide sequence ID" value="XM_034383327.1"/>
</dbReference>
<evidence type="ECO:0000256" key="6">
    <source>
        <dbReference type="RuleBase" id="RU368066"/>
    </source>
</evidence>
<dbReference type="GeneID" id="117644109"/>
<keyword evidence="3 6" id="KW-0812">Transmembrane</keyword>
<gene>
    <name evidence="9" type="primary">LOC117644109</name>
</gene>
<dbReference type="InParanoid" id="A0A6P8YHG8"/>
<dbReference type="KEGG" id="tpal:117644109"/>
<organism evidence="9">
    <name type="scientific">Thrips palmi</name>
    <name type="common">Melon thrips</name>
    <dbReference type="NCBI Taxonomy" id="161013"/>
    <lineage>
        <taxon>Eukaryota</taxon>
        <taxon>Metazoa</taxon>
        <taxon>Ecdysozoa</taxon>
        <taxon>Arthropoda</taxon>
        <taxon>Hexapoda</taxon>
        <taxon>Insecta</taxon>
        <taxon>Pterygota</taxon>
        <taxon>Neoptera</taxon>
        <taxon>Paraneoptera</taxon>
        <taxon>Thysanoptera</taxon>
        <taxon>Terebrantia</taxon>
        <taxon>Thripoidea</taxon>
        <taxon>Thripidae</taxon>
        <taxon>Thrips</taxon>
    </lineage>
</organism>
<feature type="region of interest" description="Disordered" evidence="7">
    <location>
        <begin position="1"/>
        <end position="38"/>
    </location>
</feature>
<dbReference type="Pfam" id="PF04515">
    <property type="entry name" value="Choline_transpo"/>
    <property type="match status" value="1"/>
</dbReference>
<evidence type="ECO:0000256" key="7">
    <source>
        <dbReference type="SAM" id="MobiDB-lite"/>
    </source>
</evidence>
<comment type="similarity">
    <text evidence="2 6">Belongs to the CTL (choline transporter-like) family.</text>
</comment>
<accession>A0A6P8YHG8</accession>
<evidence type="ECO:0000256" key="1">
    <source>
        <dbReference type="ARBA" id="ARBA00004141"/>
    </source>
</evidence>
<dbReference type="GO" id="GO:0005886">
    <property type="term" value="C:plasma membrane"/>
    <property type="evidence" value="ECO:0007669"/>
    <property type="project" value="UniProtKB-SubCell"/>
</dbReference>
<keyword evidence="4 6" id="KW-1133">Transmembrane helix</keyword>
<comment type="function">
    <text evidence="6">Choline transporter.</text>
</comment>
<keyword evidence="5 6" id="KW-0472">Membrane</keyword>
<evidence type="ECO:0000256" key="3">
    <source>
        <dbReference type="ARBA" id="ARBA00022692"/>
    </source>
</evidence>
<feature type="transmembrane region" description="Helical" evidence="6">
    <location>
        <begin position="300"/>
        <end position="323"/>
    </location>
</feature>
<dbReference type="OrthoDB" id="420519at2759"/>
<feature type="transmembrane region" description="Helical" evidence="6">
    <location>
        <begin position="259"/>
        <end position="280"/>
    </location>
</feature>
<comment type="subcellular location">
    <subcellularLocation>
        <location evidence="6">Cell membrane</location>
        <topology evidence="6">Multi-pass membrane protein</topology>
    </subcellularLocation>
    <subcellularLocation>
        <location evidence="1">Membrane</location>
        <topology evidence="1">Multi-pass membrane protein</topology>
    </subcellularLocation>
</comment>
<dbReference type="PANTHER" id="PTHR12385">
    <property type="entry name" value="CHOLINE TRANSPORTER-LIKE (SLC FAMILY 44)"/>
    <property type="match status" value="1"/>
</dbReference>
<evidence type="ECO:0000313" key="9">
    <source>
        <dbReference type="RefSeq" id="XP_034239218.1"/>
    </source>
</evidence>
<feature type="transmembrane region" description="Helical" evidence="6">
    <location>
        <begin position="507"/>
        <end position="525"/>
    </location>
</feature>
<feature type="transmembrane region" description="Helical" evidence="6">
    <location>
        <begin position="209"/>
        <end position="231"/>
    </location>
</feature>
<feature type="transmembrane region" description="Helical" evidence="6">
    <location>
        <begin position="407"/>
        <end position="429"/>
    </location>
</feature>
<proteinExistence type="inferred from homology"/>